<keyword evidence="4" id="KW-1185">Reference proteome</keyword>
<dbReference type="GO" id="GO:0005507">
    <property type="term" value="F:copper ion binding"/>
    <property type="evidence" value="ECO:0007669"/>
    <property type="project" value="InterPro"/>
</dbReference>
<accession>A0A0V1Q6V5</accession>
<evidence type="ECO:0000313" key="4">
    <source>
        <dbReference type="Proteomes" id="UP000054251"/>
    </source>
</evidence>
<gene>
    <name evidence="3" type="ORF">AC631_00181</name>
</gene>
<evidence type="ECO:0000259" key="2">
    <source>
        <dbReference type="Pfam" id="PF02727"/>
    </source>
</evidence>
<dbReference type="SUPFAM" id="SSF54416">
    <property type="entry name" value="Amine oxidase N-terminal region"/>
    <property type="match status" value="1"/>
</dbReference>
<dbReference type="Pfam" id="PF02727">
    <property type="entry name" value="Cu_amine_oxidN2"/>
    <property type="match status" value="1"/>
</dbReference>
<feature type="region of interest" description="Disordered" evidence="1">
    <location>
        <begin position="1"/>
        <end position="25"/>
    </location>
</feature>
<evidence type="ECO:0000256" key="1">
    <source>
        <dbReference type="SAM" id="MobiDB-lite"/>
    </source>
</evidence>
<dbReference type="OrthoDB" id="2212155at2759"/>
<proteinExistence type="predicted"/>
<dbReference type="InterPro" id="IPR016182">
    <property type="entry name" value="Cu_amine_oxidase_N-reg"/>
</dbReference>
<reference evidence="3 4" key="1">
    <citation type="submission" date="2015-11" db="EMBL/GenBank/DDBJ databases">
        <title>The genome of Debaryomyces fabryi.</title>
        <authorList>
            <person name="Tafer H."/>
            <person name="Lopandic K."/>
        </authorList>
    </citation>
    <scope>NUCLEOTIDE SEQUENCE [LARGE SCALE GENOMIC DNA]</scope>
    <source>
        <strain evidence="3 4">CBS 789</strain>
    </source>
</reference>
<dbReference type="GO" id="GO:0048038">
    <property type="term" value="F:quinone binding"/>
    <property type="evidence" value="ECO:0007669"/>
    <property type="project" value="InterPro"/>
</dbReference>
<dbReference type="InterPro" id="IPR015800">
    <property type="entry name" value="Cu_amine_oxidase_N2"/>
</dbReference>
<dbReference type="RefSeq" id="XP_015470204.1">
    <property type="nucleotide sequence ID" value="XM_015609011.1"/>
</dbReference>
<dbReference type="AlphaFoldDB" id="A0A0V1Q6V5"/>
<dbReference type="EMBL" id="LMYN01000002">
    <property type="protein sequence ID" value="KSA04102.1"/>
    <property type="molecule type" value="Genomic_DNA"/>
</dbReference>
<sequence>MERLQQLATHTIAASSGPQRPLHPLDPLSAQEIKEVSTIIKQQYSGKKLNFNTITLREPSKKRTITGRKPTVQSLLV</sequence>
<feature type="compositionally biased region" description="Polar residues" evidence="1">
    <location>
        <begin position="1"/>
        <end position="18"/>
    </location>
</feature>
<organism evidence="3 4">
    <name type="scientific">Debaryomyces fabryi</name>
    <dbReference type="NCBI Taxonomy" id="58627"/>
    <lineage>
        <taxon>Eukaryota</taxon>
        <taxon>Fungi</taxon>
        <taxon>Dikarya</taxon>
        <taxon>Ascomycota</taxon>
        <taxon>Saccharomycotina</taxon>
        <taxon>Pichiomycetes</taxon>
        <taxon>Debaryomycetaceae</taxon>
        <taxon>Debaryomyces</taxon>
    </lineage>
</organism>
<feature type="domain" description="Copper amine oxidase N2-terminal" evidence="2">
    <location>
        <begin position="23"/>
        <end position="64"/>
    </location>
</feature>
<dbReference type="Gene3D" id="3.10.450.40">
    <property type="match status" value="1"/>
</dbReference>
<comment type="caution">
    <text evidence="3">The sequence shown here is derived from an EMBL/GenBank/DDBJ whole genome shotgun (WGS) entry which is preliminary data.</text>
</comment>
<name>A0A0V1Q6V5_9ASCO</name>
<dbReference type="GO" id="GO:0008131">
    <property type="term" value="F:primary methylamine oxidase activity"/>
    <property type="evidence" value="ECO:0007669"/>
    <property type="project" value="InterPro"/>
</dbReference>
<evidence type="ECO:0000313" key="3">
    <source>
        <dbReference type="EMBL" id="KSA04102.1"/>
    </source>
</evidence>
<protein>
    <recommendedName>
        <fullName evidence="2">Copper amine oxidase N2-terminal domain-containing protein</fullName>
    </recommendedName>
</protein>
<dbReference type="Proteomes" id="UP000054251">
    <property type="component" value="Unassembled WGS sequence"/>
</dbReference>
<dbReference type="GO" id="GO:0009308">
    <property type="term" value="P:amine metabolic process"/>
    <property type="evidence" value="ECO:0007669"/>
    <property type="project" value="InterPro"/>
</dbReference>
<dbReference type="GeneID" id="26837190"/>